<dbReference type="SUPFAM" id="SSF55729">
    <property type="entry name" value="Acyl-CoA N-acyltransferases (Nat)"/>
    <property type="match status" value="2"/>
</dbReference>
<sequence>MASDFSILTPNPMLGYGYKLEHFWYGIEKYSPKAIIVDSGSTDGGPYKLGLNKMTCGRDSYIRDLTPMLQACYYKKIKVLISSVGGDGSDKHVQEMLEIVREISKKHGFSFKVATISAGFDKGLVKDRILKSKVSPCGPVEELTVDSVERTIDIVGQMGAEPYLKALEMDPDIVLGGRSYDPAPFAAFSMFHRVEPATAWHMGKIMECGGICAVPKGRSMVVTMRKYSFDLTPLSPKERCTPTSVAAHTLYEKSRPDRLPGPGGALILDDASYEQITEKSIRVRGARFEPTPIYQVKLEGVEKLGYRTIFVGGVRDPILISQIDEFLAEVRAYTQNLFPQLDQTPQCRLIFHFYGRNGVMGPLEPDPKSAHELGVMGEVVAPSQEMSYTIANNVRASILHMPYKNQVATTGNFASPLSPHETPAGPVFRFNVYHLVDLEKGEEETLFPIRFVTIENPPPPGSESVPRLTTEQREQLASETLEPLVFKQIPEGECQMLDIAKIIRSKNSGPFELTLDIMFDSNDAYERVKNANILTNERIQTLYHLKPGDILTNTFFDPALAWKCTIRRPWEQGTVGERDTLGTQQHAPLLTIRVPKPKNSTAASPKPQTNVQYFQDRSHFSTRDSVEYIWRGLGLPEYSLKALQLTGDGLGLPSSFKIGHIAQASIGLSALLAALIYGHRKQIPTPTVTIPLQHASIEFKSERLYRLTNKPTPSPWGPIGGLHKTADGYVRVHDSFPNHRDGARKLIGCSPGASREEVATAIAPWRSIDLEWAGFDSNIVISALRSYSEWDVLPQAKAIADFPILLRKLSDGPVGLPQEMTDVDPDKCLCGLRVLELSRVIAAPLSGRTLAAHGADVLWVTSPDLPDLPAIDRDFGRGKRTIQLDLNDEADTNEFHRLLENAHVFTQGFRPGSLARKGLSSAALAARFKDRNIICANMSAYGPDGPWSNKRGFDSIVQTCSGMNVSEAEHYGAGEPARATCCQSLDHAGGYFLAAGIMAALYKQATEGGSWEVNVSLAGAMKYLRSLGQYEGYLFAVMNFSNNVSFASLPLFLPTIVSEMGEFTAVESNGLLAPPYFIYFPLIIAISVISDRVRLRGPFPVFFALLSALRFILLGATTSVISRYIGTFLAVLIFVTTSIVLIWNANTNSTSSKRAGGLWIIMTVGQCGPLLGTNVFPSSQAPLYRERSWICCTFALLFAVTVMMLSFSLWQENKKMDRLYGPLEESGPVERSENDGIPRYRYIIEAFWQPRVYLIIQSAAQNTDTSNKKKARVIAICIRHPGTNPLSKLSRLHAGRTHIIPSSPLGPHDDCYRYDGQLSAKRYTISHFGGVSVLFHVLTAITRLVILSDLHITRVKDHQALAMASSADPALRKKVGQLFAVGFHGFTPSPEIKTLIRDYGLGAVILFRRNIKDAVQLKTLTLALQQEAKEAGHEHPLFIGIDQENGLVTRIMPPLAVQQPGQMTIGATQSAENAYEVGKCTGELLSFFGINMNYAPDCDINSEPLNPVIGVRSAGDDPNFVARFSCATAKGLRESGVVPTAKHFPGHGDTAVDSHHGLPVISKSRSELERCELIPFRRAVAEGIETVMTAHIALPKVTTGPDSEGLPATLSPEALGILRNDMKYDGVIVTDCLEMDGIRATYGTVEGSLMSLIAGSDSIMICHTYAVQVKSIERVVQAVQLGALSESRIDESLHRIGKLKQRFLSWEDVLRSVDNNSVGLSSMNQRHEQIANNVYSQSTTVVRNSLGVVPISKSISKVLLLAPGGKIPAGGAVDDSGPRHRTYIDVLRDVAGTASSVMQLDYPDTGLLSDEQWKTIETEADVVILTTRNAKEAKGQKEFALELARRRKDVIVIATCSPYDFLDDEEIIKTYIAIYEPTAEAFTSAIDVIFGRASATGVLPVASNPHTKTNKSYKILALDESRKDEMITGILDVWNKALPDYTLPAGNLRKVIDQPNGHHFIAHDAQTGRIIGFCLLYTSQNQGQTSAEIAVIAVDPVKQRQGIGSELLSETREYLYEYHGVKTASLRSYFPRFWPGLPADLSPEDEQFFIHRGFQFTRSGDADLYQDIRKFVPPEQYLERAAASNVTYKAIETPDEFENCLVGQKRNFSHYTGWVETYIALHPSKHPSSIMAAFDKDGTQIAWTLMLSPDDDFVAQNWAFSPLASGNQQPLKTGIIGCVGVDESHRSRGVGLALLCYAIESMKKRGIEAAFVDSTDIVGWYGKVGFGKWKEYIHAEI</sequence>
<comment type="similarity">
    <text evidence="1">Belongs to the glycosyl hydrolase 3 family.</text>
</comment>
<feature type="transmembrane region" description="Helical" evidence="7">
    <location>
        <begin position="1188"/>
        <end position="1210"/>
    </location>
</feature>
<dbReference type="Pfam" id="PF14330">
    <property type="entry name" value="DUF4387"/>
    <property type="match status" value="1"/>
</dbReference>
<dbReference type="RefSeq" id="XP_002479638.1">
    <property type="nucleotide sequence ID" value="XM_002479593.1"/>
</dbReference>
<dbReference type="Pfam" id="PF00933">
    <property type="entry name" value="Glyco_hydro_3"/>
    <property type="match status" value="1"/>
</dbReference>
<gene>
    <name evidence="9" type="ORF">TSTA_025220</name>
</gene>
<dbReference type="PROSITE" id="PS51186">
    <property type="entry name" value="GNAT"/>
    <property type="match status" value="2"/>
</dbReference>
<proteinExistence type="inferred from homology"/>
<dbReference type="Gene3D" id="3.20.20.300">
    <property type="entry name" value="Glycoside hydrolase, family 3, N-terminal domain"/>
    <property type="match status" value="1"/>
</dbReference>
<dbReference type="Proteomes" id="UP000001745">
    <property type="component" value="Unassembled WGS sequence"/>
</dbReference>
<dbReference type="InParanoid" id="B8M4K9"/>
<dbReference type="PANTHER" id="PTHR30480:SF16">
    <property type="entry name" value="GLYCOSIDE HYDROLASE FAMILY 3 DOMAIN PROTEIN"/>
    <property type="match status" value="1"/>
</dbReference>
<dbReference type="Pfam" id="PF00583">
    <property type="entry name" value="Acetyltransf_1"/>
    <property type="match status" value="2"/>
</dbReference>
<dbReference type="Gene3D" id="1.20.1250.20">
    <property type="entry name" value="MFS general substrate transporter like domains"/>
    <property type="match status" value="1"/>
</dbReference>
<dbReference type="InterPro" id="IPR000182">
    <property type="entry name" value="GNAT_dom"/>
</dbReference>
<dbReference type="GO" id="GO:0004553">
    <property type="term" value="F:hydrolase activity, hydrolyzing O-glycosyl compounds"/>
    <property type="evidence" value="ECO:0007669"/>
    <property type="project" value="InterPro"/>
</dbReference>
<dbReference type="OrthoDB" id="5863171at2759"/>
<dbReference type="InterPro" id="IPR001764">
    <property type="entry name" value="Glyco_hydro_3_N"/>
</dbReference>
<dbReference type="InterPro" id="IPR010839">
    <property type="entry name" value="AtuA_N"/>
</dbReference>
<dbReference type="InterPro" id="IPR023606">
    <property type="entry name" value="CoA-Trfase_III_dom_1_sf"/>
</dbReference>
<dbReference type="Pfam" id="PF07287">
    <property type="entry name" value="AtuA"/>
    <property type="match status" value="1"/>
</dbReference>
<protein>
    <submittedName>
        <fullName evidence="9">Beta-N-acetylglucosaminidase, putative</fullName>
    </submittedName>
</protein>
<dbReference type="eggNOG" id="KOG3957">
    <property type="taxonomic scope" value="Eukaryota"/>
</dbReference>
<dbReference type="GO" id="GO:0005975">
    <property type="term" value="P:carbohydrate metabolic process"/>
    <property type="evidence" value="ECO:0007669"/>
    <property type="project" value="InterPro"/>
</dbReference>
<comment type="similarity">
    <text evidence="2">Belongs to the CoA-transferase III family.</text>
</comment>
<keyword evidence="3" id="KW-0378">Hydrolase</keyword>
<evidence type="ECO:0000256" key="4">
    <source>
        <dbReference type="ARBA" id="ARBA00023180"/>
    </source>
</evidence>
<keyword evidence="5" id="KW-0119">Carbohydrate metabolism</keyword>
<name>B8M4K9_TALSN</name>
<evidence type="ECO:0000256" key="5">
    <source>
        <dbReference type="ARBA" id="ARBA00023277"/>
    </source>
</evidence>
<organism evidence="9 10">
    <name type="scientific">Talaromyces stipitatus (strain ATCC 10500 / CBS 375.48 / QM 6759 / NRRL 1006)</name>
    <name type="common">Penicillium stipitatum</name>
    <dbReference type="NCBI Taxonomy" id="441959"/>
    <lineage>
        <taxon>Eukaryota</taxon>
        <taxon>Fungi</taxon>
        <taxon>Dikarya</taxon>
        <taxon>Ascomycota</taxon>
        <taxon>Pezizomycotina</taxon>
        <taxon>Eurotiomycetes</taxon>
        <taxon>Eurotiomycetidae</taxon>
        <taxon>Eurotiales</taxon>
        <taxon>Trichocomaceae</taxon>
        <taxon>Talaromyces</taxon>
        <taxon>Talaromyces sect. Talaromyces</taxon>
    </lineage>
</organism>
<dbReference type="InterPro" id="IPR036259">
    <property type="entry name" value="MFS_trans_sf"/>
</dbReference>
<feature type="transmembrane region" description="Helical" evidence="7">
    <location>
        <begin position="1101"/>
        <end position="1121"/>
    </location>
</feature>
<feature type="transmembrane region" description="Helical" evidence="7">
    <location>
        <begin position="1157"/>
        <end position="1176"/>
    </location>
</feature>
<dbReference type="InterPro" id="IPR017853">
    <property type="entry name" value="GH"/>
</dbReference>
<dbReference type="Gene3D" id="3.40.50.10540">
    <property type="entry name" value="Crotonobetainyl-coa:carnitine coa-transferase, domain 1"/>
    <property type="match status" value="1"/>
</dbReference>
<evidence type="ECO:0000259" key="8">
    <source>
        <dbReference type="PROSITE" id="PS51186"/>
    </source>
</evidence>
<feature type="transmembrane region" description="Helical" evidence="7">
    <location>
        <begin position="1073"/>
        <end position="1089"/>
    </location>
</feature>
<keyword evidence="7" id="KW-1133">Transmembrane helix</keyword>
<dbReference type="Gene3D" id="3.40.50.1700">
    <property type="entry name" value="Glycoside hydrolase family 3 C-terminal domain"/>
    <property type="match status" value="1"/>
</dbReference>
<evidence type="ECO:0000313" key="10">
    <source>
        <dbReference type="Proteomes" id="UP000001745"/>
    </source>
</evidence>
<dbReference type="Pfam" id="PF02515">
    <property type="entry name" value="CoA_transf_3"/>
    <property type="match status" value="1"/>
</dbReference>
<evidence type="ECO:0000313" key="9">
    <source>
        <dbReference type="EMBL" id="EED19204.1"/>
    </source>
</evidence>
<reference evidence="10" key="1">
    <citation type="journal article" date="2015" name="Genome Announc.">
        <title>Genome sequence of the AIDS-associated pathogen Penicillium marneffei (ATCC18224) and its near taxonomic relative Talaromyces stipitatus (ATCC10500).</title>
        <authorList>
            <person name="Nierman W.C."/>
            <person name="Fedorova-Abrams N.D."/>
            <person name="Andrianopoulos A."/>
        </authorList>
    </citation>
    <scope>NUCLEOTIDE SEQUENCE [LARGE SCALE GENOMIC DNA]</scope>
    <source>
        <strain evidence="10">ATCC 10500 / CBS 375.48 / QM 6759 / NRRL 1006</strain>
    </source>
</reference>
<dbReference type="eggNOG" id="KOG2533">
    <property type="taxonomic scope" value="Eukaryota"/>
</dbReference>
<evidence type="ECO:0000256" key="1">
    <source>
        <dbReference type="ARBA" id="ARBA00005336"/>
    </source>
</evidence>
<dbReference type="InterPro" id="IPR016181">
    <property type="entry name" value="Acyl_CoA_acyltransferase"/>
</dbReference>
<dbReference type="VEuPathDB" id="FungiDB:TSTA_025220"/>
<dbReference type="SUPFAM" id="SSF51445">
    <property type="entry name" value="(Trans)glycosidases"/>
    <property type="match status" value="1"/>
</dbReference>
<feature type="domain" description="N-acetyltransferase" evidence="8">
    <location>
        <begin position="1913"/>
        <end position="2079"/>
    </location>
</feature>
<dbReference type="InterPro" id="IPR025496">
    <property type="entry name" value="DUF4387"/>
</dbReference>
<feature type="domain" description="N-acetyltransferase" evidence="8">
    <location>
        <begin position="2091"/>
        <end position="2237"/>
    </location>
</feature>
<evidence type="ECO:0000256" key="3">
    <source>
        <dbReference type="ARBA" id="ARBA00022801"/>
    </source>
</evidence>
<dbReference type="SUPFAM" id="SSF89796">
    <property type="entry name" value="CoA-transferase family III (CaiB/BaiF)"/>
    <property type="match status" value="2"/>
</dbReference>
<dbReference type="CDD" id="cd04301">
    <property type="entry name" value="NAT_SF"/>
    <property type="match status" value="2"/>
</dbReference>
<dbReference type="EMBL" id="EQ962654">
    <property type="protein sequence ID" value="EED19204.1"/>
    <property type="molecule type" value="Genomic_DNA"/>
</dbReference>
<dbReference type="GeneID" id="8106739"/>
<dbReference type="Gene3D" id="3.40.630.30">
    <property type="match status" value="2"/>
</dbReference>
<evidence type="ECO:0000256" key="7">
    <source>
        <dbReference type="SAM" id="Phobius"/>
    </source>
</evidence>
<dbReference type="STRING" id="441959.B8M4K9"/>
<keyword evidence="7" id="KW-0472">Membrane</keyword>
<dbReference type="InterPro" id="IPR050226">
    <property type="entry name" value="NagZ_Beta-hexosaminidase"/>
</dbReference>
<keyword evidence="10" id="KW-1185">Reference proteome</keyword>
<evidence type="ECO:0000256" key="6">
    <source>
        <dbReference type="ARBA" id="ARBA00023295"/>
    </source>
</evidence>
<dbReference type="InterPro" id="IPR036881">
    <property type="entry name" value="Glyco_hydro_3_C_sf"/>
</dbReference>
<feature type="transmembrane region" description="Helical" evidence="7">
    <location>
        <begin position="1127"/>
        <end position="1145"/>
    </location>
</feature>
<dbReference type="GO" id="GO:0009254">
    <property type="term" value="P:peptidoglycan turnover"/>
    <property type="evidence" value="ECO:0007669"/>
    <property type="project" value="TreeGrafter"/>
</dbReference>
<keyword evidence="6" id="KW-0326">Glycosidase</keyword>
<dbReference type="HOGENOM" id="CLU_230802_0_0_1"/>
<evidence type="ECO:0000256" key="2">
    <source>
        <dbReference type="ARBA" id="ARBA00008383"/>
    </source>
</evidence>
<dbReference type="SUPFAM" id="SSF103473">
    <property type="entry name" value="MFS general substrate transporter"/>
    <property type="match status" value="1"/>
</dbReference>
<keyword evidence="7" id="KW-0812">Transmembrane</keyword>
<feature type="transmembrane region" description="Helical" evidence="7">
    <location>
        <begin position="1323"/>
        <end position="1346"/>
    </location>
</feature>
<dbReference type="PANTHER" id="PTHR30480">
    <property type="entry name" value="BETA-HEXOSAMINIDASE-RELATED"/>
    <property type="match status" value="1"/>
</dbReference>
<accession>B8M4K9</accession>
<dbReference type="GO" id="GO:0016747">
    <property type="term" value="F:acyltransferase activity, transferring groups other than amino-acyl groups"/>
    <property type="evidence" value="ECO:0007669"/>
    <property type="project" value="InterPro"/>
</dbReference>
<dbReference type="InterPro" id="IPR003673">
    <property type="entry name" value="CoA-Trfase_fam_III"/>
</dbReference>
<keyword evidence="4" id="KW-0325">Glycoprotein</keyword>
<dbReference type="InterPro" id="IPR036962">
    <property type="entry name" value="Glyco_hydro_3_N_sf"/>
</dbReference>